<feature type="compositionally biased region" description="Low complexity" evidence="4">
    <location>
        <begin position="730"/>
        <end position="751"/>
    </location>
</feature>
<evidence type="ECO:0000256" key="3">
    <source>
        <dbReference type="ARBA" id="ARBA00023269"/>
    </source>
</evidence>
<dbReference type="PROSITE" id="PS51468">
    <property type="entry name" value="VIT"/>
    <property type="match status" value="1"/>
</dbReference>
<accession>A0A6A5YQU6</accession>
<gene>
    <name evidence="7" type="ORF">BDV96DRAFT_585047</name>
</gene>
<dbReference type="GO" id="GO:0000786">
    <property type="term" value="C:nucleosome"/>
    <property type="evidence" value="ECO:0007669"/>
    <property type="project" value="UniProtKB-KW"/>
</dbReference>
<keyword evidence="3" id="KW-0238">DNA-binding</keyword>
<evidence type="ECO:0000313" key="8">
    <source>
        <dbReference type="Proteomes" id="UP000799770"/>
    </source>
</evidence>
<sequence>MARYARYQPHVCGCYYTTEVDNNLVRTYLPQVRLDAHTTILSTASKTVLKQTFTNTSKNKPLGEVRYAFPLFDGVSVVDFQCQIGERRIYGLVKEKAEARKSYEEAKERGENAALLEQAPEASDVFTTSVSNVPEGISMDVVITYIQELKHDAEVDGLRLSIPTAIAPRYGTYPGELMKASAVDDSGGISLTVDISMADGIPVKKVISPSHPIEVSLGPLSTSAVDEDPAVSKASATLSLGKVELEKDFVLQVVAKDIGVPQAILETHPTLPNQRALMTTLVPKFNLKPAKPELIFIADRSGSMSDNIPTLISALQVFLKSIPVGCMFNICSFGSRYEFLWPKSQPYGQETLDTAMNYVKKFKADFGGTETLNAIKASMQSRYRRLPLELMLLTDGDIWSQQEMFSYIGDETKNGGARVFPLGLGRGVSSSLIEGVARAGRGFAQMVANDEKLDNKIVRMLKGALTPHITDYQLQIKYEDDSVDSVADALQLKLNFEEDDAKPGKSEGANSSDGRYPLRNKPISLYDPDTKEEHPKANEPKDPFAGLPKLDRPKILQTPTEIPSLFSFNRTCIYLLMSPKTSDLKPTSVVLKGTCPEGPLELEIPVQIRETPNEMIHQLAARKATQELEEGRGWLTAAKSTDGKFVKDEHPAQYAALQKREAVRLGVEFQVGGKYCSFVAVEANAADIAEKRKQALDRSINKAVTEDKDEWDMMDDEEIENAAVAAAAKAAASTASTPSARRTGRTRQTARMSTGGKAPRKQLASKAARKSAPSVASIPDIKRVKTTRSKAASANKEPAVQLEEAEMQEDYSDEDMGFALFDDGPNVPTPAPRAARFLNVEAEVEDEDDAEESDARPLLQRLIGAQSFEGSWKIADLDFTAMGINKSKRPGVKDDDKVLATAIVVRYLELKMADEEETWELVVEKARAWVEDQLSADEAKLAWEQADQIVKG</sequence>
<feature type="region of interest" description="Disordered" evidence="4">
    <location>
        <begin position="730"/>
        <end position="808"/>
    </location>
</feature>
<evidence type="ECO:0000259" key="6">
    <source>
        <dbReference type="PROSITE" id="PS51468"/>
    </source>
</evidence>
<dbReference type="SMART" id="SM00609">
    <property type="entry name" value="VIT"/>
    <property type="match status" value="1"/>
</dbReference>
<evidence type="ECO:0000256" key="2">
    <source>
        <dbReference type="ARBA" id="ARBA00022454"/>
    </source>
</evidence>
<dbReference type="GO" id="GO:0030527">
    <property type="term" value="F:structural constituent of chromatin"/>
    <property type="evidence" value="ECO:0007669"/>
    <property type="project" value="InterPro"/>
</dbReference>
<name>A0A6A5YQU6_9PLEO</name>
<dbReference type="InterPro" id="IPR013694">
    <property type="entry name" value="VIT"/>
</dbReference>
<protein>
    <submittedName>
        <fullName evidence="7">von Willebrand factor type A domain-containing protein</fullName>
    </submittedName>
</protein>
<organism evidence="7 8">
    <name type="scientific">Lophiotrema nucula</name>
    <dbReference type="NCBI Taxonomy" id="690887"/>
    <lineage>
        <taxon>Eukaryota</taxon>
        <taxon>Fungi</taxon>
        <taxon>Dikarya</taxon>
        <taxon>Ascomycota</taxon>
        <taxon>Pezizomycotina</taxon>
        <taxon>Dothideomycetes</taxon>
        <taxon>Pleosporomycetidae</taxon>
        <taxon>Pleosporales</taxon>
        <taxon>Lophiotremataceae</taxon>
        <taxon>Lophiotrema</taxon>
    </lineage>
</organism>
<keyword evidence="2" id="KW-0158">Chromosome</keyword>
<dbReference type="OrthoDB" id="1729737at2759"/>
<dbReference type="InterPro" id="IPR036465">
    <property type="entry name" value="vWFA_dom_sf"/>
</dbReference>
<dbReference type="PROSITE" id="PS50234">
    <property type="entry name" value="VWFA"/>
    <property type="match status" value="1"/>
</dbReference>
<evidence type="ECO:0000259" key="5">
    <source>
        <dbReference type="PROSITE" id="PS50234"/>
    </source>
</evidence>
<evidence type="ECO:0000313" key="7">
    <source>
        <dbReference type="EMBL" id="KAF2109629.1"/>
    </source>
</evidence>
<feature type="domain" description="VIT" evidence="6">
    <location>
        <begin position="15"/>
        <end position="147"/>
    </location>
</feature>
<reference evidence="7" key="1">
    <citation type="journal article" date="2020" name="Stud. Mycol.">
        <title>101 Dothideomycetes genomes: a test case for predicting lifestyles and emergence of pathogens.</title>
        <authorList>
            <person name="Haridas S."/>
            <person name="Albert R."/>
            <person name="Binder M."/>
            <person name="Bloem J."/>
            <person name="Labutti K."/>
            <person name="Salamov A."/>
            <person name="Andreopoulos B."/>
            <person name="Baker S."/>
            <person name="Barry K."/>
            <person name="Bills G."/>
            <person name="Bluhm B."/>
            <person name="Cannon C."/>
            <person name="Castanera R."/>
            <person name="Culley D."/>
            <person name="Daum C."/>
            <person name="Ezra D."/>
            <person name="Gonzalez J."/>
            <person name="Henrissat B."/>
            <person name="Kuo A."/>
            <person name="Liang C."/>
            <person name="Lipzen A."/>
            <person name="Lutzoni F."/>
            <person name="Magnuson J."/>
            <person name="Mondo S."/>
            <person name="Nolan M."/>
            <person name="Ohm R."/>
            <person name="Pangilinan J."/>
            <person name="Park H.-J."/>
            <person name="Ramirez L."/>
            <person name="Alfaro M."/>
            <person name="Sun H."/>
            <person name="Tritt A."/>
            <person name="Yoshinaga Y."/>
            <person name="Zwiers L.-H."/>
            <person name="Turgeon B."/>
            <person name="Goodwin S."/>
            <person name="Spatafora J."/>
            <person name="Crous P."/>
            <person name="Grigoriev I."/>
        </authorList>
    </citation>
    <scope>NUCLEOTIDE SEQUENCE</scope>
    <source>
        <strain evidence="7">CBS 627.86</strain>
    </source>
</reference>
<dbReference type="PANTHER" id="PTHR45737:SF6">
    <property type="entry name" value="VON WILLEBRAND FACTOR A DOMAIN-CONTAINING PROTEIN 5A"/>
    <property type="match status" value="1"/>
</dbReference>
<dbReference type="Gene3D" id="3.40.50.410">
    <property type="entry name" value="von Willebrand factor, type A domain"/>
    <property type="match status" value="1"/>
</dbReference>
<dbReference type="SMART" id="SM00327">
    <property type="entry name" value="VWA"/>
    <property type="match status" value="1"/>
</dbReference>
<dbReference type="PANTHER" id="PTHR45737">
    <property type="entry name" value="VON WILLEBRAND FACTOR A DOMAIN-CONTAINING PROTEIN 5A"/>
    <property type="match status" value="1"/>
</dbReference>
<dbReference type="InterPro" id="IPR000164">
    <property type="entry name" value="Histone_H3/CENP-A"/>
</dbReference>
<dbReference type="SUPFAM" id="SSF53300">
    <property type="entry name" value="vWA-like"/>
    <property type="match status" value="1"/>
</dbReference>
<evidence type="ECO:0000256" key="4">
    <source>
        <dbReference type="SAM" id="MobiDB-lite"/>
    </source>
</evidence>
<feature type="compositionally biased region" description="Basic and acidic residues" evidence="4">
    <location>
        <begin position="528"/>
        <end position="542"/>
    </location>
</feature>
<dbReference type="Proteomes" id="UP000799770">
    <property type="component" value="Unassembled WGS sequence"/>
</dbReference>
<dbReference type="Pfam" id="PF13768">
    <property type="entry name" value="VWA_3"/>
    <property type="match status" value="1"/>
</dbReference>
<dbReference type="AlphaFoldDB" id="A0A6A5YQU6"/>
<proteinExistence type="predicted"/>
<keyword evidence="3" id="KW-0544">Nucleosome core</keyword>
<dbReference type="InterPro" id="IPR002035">
    <property type="entry name" value="VWF_A"/>
</dbReference>
<comment type="subcellular location">
    <subcellularLocation>
        <location evidence="1">Chromosome</location>
    </subcellularLocation>
</comment>
<feature type="region of interest" description="Disordered" evidence="4">
    <location>
        <begin position="498"/>
        <end position="550"/>
    </location>
</feature>
<dbReference type="GO" id="GO:0003677">
    <property type="term" value="F:DNA binding"/>
    <property type="evidence" value="ECO:0007669"/>
    <property type="project" value="InterPro"/>
</dbReference>
<dbReference type="PRINTS" id="PR00622">
    <property type="entry name" value="HISTONEH3"/>
</dbReference>
<evidence type="ECO:0000256" key="1">
    <source>
        <dbReference type="ARBA" id="ARBA00004286"/>
    </source>
</evidence>
<keyword evidence="8" id="KW-1185">Reference proteome</keyword>
<dbReference type="EMBL" id="ML977341">
    <property type="protein sequence ID" value="KAF2109629.1"/>
    <property type="molecule type" value="Genomic_DNA"/>
</dbReference>
<feature type="domain" description="VWFA" evidence="5">
    <location>
        <begin position="293"/>
        <end position="469"/>
    </location>
</feature>
<dbReference type="PROSITE" id="PS00322">
    <property type="entry name" value="HISTONE_H3_1"/>
    <property type="match status" value="1"/>
</dbReference>
<dbReference type="Pfam" id="PF08487">
    <property type="entry name" value="VIT"/>
    <property type="match status" value="1"/>
</dbReference>